<dbReference type="RefSeq" id="WP_133060437.1">
    <property type="nucleotide sequence ID" value="NZ_CBCSCN010000008.1"/>
</dbReference>
<gene>
    <name evidence="2" type="ORF">EHSB41UT_01554</name>
</gene>
<name>A0A1X7AI30_9GAMM</name>
<evidence type="ECO:0000313" key="3">
    <source>
        <dbReference type="Proteomes" id="UP000196573"/>
    </source>
</evidence>
<feature type="compositionally biased region" description="Basic residues" evidence="1">
    <location>
        <begin position="174"/>
        <end position="196"/>
    </location>
</feature>
<dbReference type="Proteomes" id="UP000196573">
    <property type="component" value="Unassembled WGS sequence"/>
</dbReference>
<sequence length="538" mass="60383">MSAPQPVKEKSRKTYSYNLGYCYIPKETWRHCLEKRPGQKIPFHVSSLRHALIVPAGYGYPHLTLDIQETRFIARPASQGGECVAVRINHMHLSPAENFPRIAFVCHGLDIIPEYPVPEAICHEIQAYLGRTPLPYQLIPPVTHKFPPEVLQTKLLPLPGSPDSGSAPTLLKSARGKGKGKGQKKKGHQARARVKPPKGASPGRPGGCLPVPVDPDTVWREKLKVSNFMKGLDTLNLDILDDSVLQQAVHFYQMIKPTIDLRLDDYGNKVETRSKAVMDALGDSVRLSKTALTRDGRSRHRFMETAMAKTRREVVRAIQVGELREPYDADTLDMFDFELHNLLPEDLLPDSQAPLPSHVEAFDGYRAALLLGVKDLAMRCQEIRSAEHFGRAYFLSKHVGLLLAFMTPSLKSSVRPLEVFMARLQGHLMRKQDALRPDIIKDSVALKALHNSMEEVHGVSETSIQLFNDYATQLGAISTVLSGFQHAHWVRLPERIKEPLERLAMLDEKVPAHWPLCSDILRGIADIAEEIMRDSQIH</sequence>
<dbReference type="OrthoDB" id="6201527at2"/>
<dbReference type="EMBL" id="FWPT01000003">
    <property type="protein sequence ID" value="SMA43098.1"/>
    <property type="molecule type" value="Genomic_DNA"/>
</dbReference>
<protein>
    <submittedName>
        <fullName evidence="2">Uncharacterized protein</fullName>
    </submittedName>
</protein>
<evidence type="ECO:0000313" key="2">
    <source>
        <dbReference type="EMBL" id="SMA43098.1"/>
    </source>
</evidence>
<keyword evidence="3" id="KW-1185">Reference proteome</keyword>
<dbReference type="AlphaFoldDB" id="A0A1X7AI30"/>
<feature type="region of interest" description="Disordered" evidence="1">
    <location>
        <begin position="154"/>
        <end position="212"/>
    </location>
</feature>
<evidence type="ECO:0000256" key="1">
    <source>
        <dbReference type="SAM" id="MobiDB-lite"/>
    </source>
</evidence>
<reference evidence="2 3" key="1">
    <citation type="submission" date="2017-03" db="EMBL/GenBank/DDBJ databases">
        <authorList>
            <person name="Afonso C.L."/>
            <person name="Miller P.J."/>
            <person name="Scott M.A."/>
            <person name="Spackman E."/>
            <person name="Goraichik I."/>
            <person name="Dimitrov K.M."/>
            <person name="Suarez D.L."/>
            <person name="Swayne D.E."/>
        </authorList>
    </citation>
    <scope>NUCLEOTIDE SEQUENCE [LARGE SCALE GENOMIC DNA]</scope>
    <source>
        <strain evidence="2">SB41UT1</strain>
    </source>
</reference>
<accession>A0A1X7AI30</accession>
<organism evidence="2 3">
    <name type="scientific">Parendozoicomonas haliclonae</name>
    <dbReference type="NCBI Taxonomy" id="1960125"/>
    <lineage>
        <taxon>Bacteria</taxon>
        <taxon>Pseudomonadati</taxon>
        <taxon>Pseudomonadota</taxon>
        <taxon>Gammaproteobacteria</taxon>
        <taxon>Oceanospirillales</taxon>
        <taxon>Endozoicomonadaceae</taxon>
        <taxon>Parendozoicomonas</taxon>
    </lineage>
</organism>
<proteinExistence type="predicted"/>